<evidence type="ECO:0000313" key="4">
    <source>
        <dbReference type="Proteomes" id="UP001218188"/>
    </source>
</evidence>
<evidence type="ECO:0008006" key="5">
    <source>
        <dbReference type="Google" id="ProtNLM"/>
    </source>
</evidence>
<comment type="caution">
    <text evidence="3">The sequence shown here is derived from an EMBL/GenBank/DDBJ whole genome shotgun (WGS) entry which is preliminary data.</text>
</comment>
<accession>A0AAD6X8D5</accession>
<dbReference type="InterPro" id="IPR011990">
    <property type="entry name" value="TPR-like_helical_dom_sf"/>
</dbReference>
<dbReference type="EMBL" id="JARJCM010000022">
    <property type="protein sequence ID" value="KAJ7040432.1"/>
    <property type="molecule type" value="Genomic_DNA"/>
</dbReference>
<dbReference type="InterPro" id="IPR051240">
    <property type="entry name" value="Mito_RNA-Proc/Resp"/>
</dbReference>
<dbReference type="AlphaFoldDB" id="A0AAD6X8D5"/>
<dbReference type="Pfam" id="PF01535">
    <property type="entry name" value="PPR"/>
    <property type="match status" value="1"/>
</dbReference>
<name>A0AAD6X8D5_9AGAR</name>
<evidence type="ECO:0000256" key="2">
    <source>
        <dbReference type="SAM" id="MobiDB-lite"/>
    </source>
</evidence>
<dbReference type="PANTHER" id="PTHR47933:SF11">
    <property type="entry name" value="PENTATRICOPEPTIDE REPEAT-CONTAINING PROTEIN 2"/>
    <property type="match status" value="1"/>
</dbReference>
<evidence type="ECO:0000256" key="1">
    <source>
        <dbReference type="ARBA" id="ARBA00022737"/>
    </source>
</evidence>
<reference evidence="3" key="1">
    <citation type="submission" date="2023-03" db="EMBL/GenBank/DDBJ databases">
        <title>Massive genome expansion in bonnet fungi (Mycena s.s.) driven by repeated elements and novel gene families across ecological guilds.</title>
        <authorList>
            <consortium name="Lawrence Berkeley National Laboratory"/>
            <person name="Harder C.B."/>
            <person name="Miyauchi S."/>
            <person name="Viragh M."/>
            <person name="Kuo A."/>
            <person name="Thoen E."/>
            <person name="Andreopoulos B."/>
            <person name="Lu D."/>
            <person name="Skrede I."/>
            <person name="Drula E."/>
            <person name="Henrissat B."/>
            <person name="Morin E."/>
            <person name="Kohler A."/>
            <person name="Barry K."/>
            <person name="LaButti K."/>
            <person name="Morin E."/>
            <person name="Salamov A."/>
            <person name="Lipzen A."/>
            <person name="Mereny Z."/>
            <person name="Hegedus B."/>
            <person name="Baldrian P."/>
            <person name="Stursova M."/>
            <person name="Weitz H."/>
            <person name="Taylor A."/>
            <person name="Grigoriev I.V."/>
            <person name="Nagy L.G."/>
            <person name="Martin F."/>
            <person name="Kauserud H."/>
        </authorList>
    </citation>
    <scope>NUCLEOTIDE SEQUENCE</scope>
    <source>
        <strain evidence="3">CBHHK200</strain>
    </source>
</reference>
<dbReference type="GO" id="GO:0003729">
    <property type="term" value="F:mRNA binding"/>
    <property type="evidence" value="ECO:0007669"/>
    <property type="project" value="TreeGrafter"/>
</dbReference>
<protein>
    <recommendedName>
        <fullName evidence="5">Pentatricopeptide repeat-containing protein</fullName>
    </recommendedName>
</protein>
<evidence type="ECO:0000313" key="3">
    <source>
        <dbReference type="EMBL" id="KAJ7040432.1"/>
    </source>
</evidence>
<dbReference type="Gene3D" id="1.25.40.10">
    <property type="entry name" value="Tetratricopeptide repeat domain"/>
    <property type="match status" value="2"/>
</dbReference>
<dbReference type="PANTHER" id="PTHR47933">
    <property type="entry name" value="PENTATRICOPEPTIDE REPEAT-CONTAINING PROTEIN 1, MITOCHONDRIAL"/>
    <property type="match status" value="1"/>
</dbReference>
<organism evidence="3 4">
    <name type="scientific">Mycena alexandri</name>
    <dbReference type="NCBI Taxonomy" id="1745969"/>
    <lineage>
        <taxon>Eukaryota</taxon>
        <taxon>Fungi</taxon>
        <taxon>Dikarya</taxon>
        <taxon>Basidiomycota</taxon>
        <taxon>Agaricomycotina</taxon>
        <taxon>Agaricomycetes</taxon>
        <taxon>Agaricomycetidae</taxon>
        <taxon>Agaricales</taxon>
        <taxon>Marasmiineae</taxon>
        <taxon>Mycenaceae</taxon>
        <taxon>Mycena</taxon>
    </lineage>
</organism>
<feature type="region of interest" description="Disordered" evidence="2">
    <location>
        <begin position="708"/>
        <end position="747"/>
    </location>
</feature>
<keyword evidence="4" id="KW-1185">Reference proteome</keyword>
<sequence>MSLRIGLVRAARLSAKPRLPLSVFLRASHDAYSDTRLEHFLLPLKYPDEPNAVRHHYLPLISELKRIKGEPDAPPLPPLLTRQQLITVIELLATSGRPPDMEVLRAMFSHLPVYFNVPVTPDLHSVVVAALLKQGYIPLAQKWLMELTELPPQTPTLDNFHTFLRRCPDHTSFTTLRYQVTRTMRNAGVRPTAETFSILIERIISNATVAKTIISPDTFGTIFTDMRILRVPSNPEVIDLIVGHYMDLGFASMAETIRGNYFANFPAPLTPEEEQRNEWNTQLAEAAQDGVEESLALFRELQSTEGCTPTPDTFRAILRGSATIEDLRKVEERLDEAMAVYEESRSSGIVPVAGLVGPLIRSLKSALHNAHLDSALALYSDLDEAFPPSDPDSPEALAAHDHSKHSFGPDIDIYTSLLHGLAMSTNIQSSYPIAGALAQDMKARGIQSTSSIRTANIIMEMRNAGTLDGAFKRYRIGTLRARRGRYYFLIVGDMRLAGFMVTARIYTDILQQFAEVAAVRRNAWRRTERDKLRTMPSNLFDDLLGAVRQVHNILSLDTTVTRDNVLWNQLMDTYQRLGSFPEAFRVWEMLFLSGTYGPIAVSIIFDACGYAKKYETAQAIARRLMAESYVFNLHNWNSYIECLCRMNQMSEALRVIEMDMGTDTQPVKPDPSTVSIMLRFAESRMQTNVILQRVRRQLPELWQMLQNAQNAESPPDYENPLDASPLDGPSPIDLESASEEPNAERPP</sequence>
<dbReference type="Proteomes" id="UP001218188">
    <property type="component" value="Unassembled WGS sequence"/>
</dbReference>
<gene>
    <name evidence="3" type="ORF">C8F04DRAFT_1083549</name>
</gene>
<dbReference type="InterPro" id="IPR002885">
    <property type="entry name" value="PPR_rpt"/>
</dbReference>
<proteinExistence type="predicted"/>
<keyword evidence="1" id="KW-0677">Repeat</keyword>